<evidence type="ECO:0000259" key="7">
    <source>
        <dbReference type="Pfam" id="PF01432"/>
    </source>
</evidence>
<evidence type="ECO:0000256" key="5">
    <source>
        <dbReference type="ARBA" id="ARBA00023049"/>
    </source>
</evidence>
<dbReference type="Pfam" id="PF08439">
    <property type="entry name" value="Peptidase_M3_N"/>
    <property type="match status" value="1"/>
</dbReference>
<dbReference type="EMBL" id="CP046457">
    <property type="protein sequence ID" value="QGU00125.1"/>
    <property type="molecule type" value="Genomic_DNA"/>
</dbReference>
<evidence type="ECO:0000259" key="8">
    <source>
        <dbReference type="Pfam" id="PF08439"/>
    </source>
</evidence>
<evidence type="ECO:0000313" key="9">
    <source>
        <dbReference type="EMBL" id="QGU00125.1"/>
    </source>
</evidence>
<dbReference type="Gene3D" id="1.10.287.830">
    <property type="entry name" value="putative peptidase helix hairpin domain like"/>
    <property type="match status" value="1"/>
</dbReference>
<dbReference type="EC" id="3.4.24.-" evidence="6"/>
<dbReference type="PANTHER" id="PTHR11804:SF84">
    <property type="entry name" value="SACCHAROLYSIN"/>
    <property type="match status" value="1"/>
</dbReference>
<dbReference type="KEGG" id="salq:SYNTR_1531"/>
<gene>
    <name evidence="9" type="ORF">SYNTR_1531</name>
</gene>
<comment type="cofactor">
    <cofactor evidence="6">
        <name>Zn(2+)</name>
        <dbReference type="ChEBI" id="CHEBI:29105"/>
    </cofactor>
    <text evidence="6">Binds 1 zinc ion.</text>
</comment>
<comment type="function">
    <text evidence="6">Has oligopeptidase activity and degrades a variety of small bioactive peptides.</text>
</comment>
<dbReference type="InterPro" id="IPR001567">
    <property type="entry name" value="Pept_M3A_M3B_dom"/>
</dbReference>
<keyword evidence="10" id="KW-1185">Reference proteome</keyword>
<accession>A0A6I6DKS5</accession>
<keyword evidence="5 6" id="KW-0482">Metalloprotease</keyword>
<dbReference type="AlphaFoldDB" id="A0A6I6DKS5"/>
<proteinExistence type="inferred from homology"/>
<feature type="domain" description="Peptidase M3A/M3B catalytic" evidence="7">
    <location>
        <begin position="204"/>
        <end position="583"/>
    </location>
</feature>
<dbReference type="CDD" id="cd09608">
    <property type="entry name" value="M3B_PepF"/>
    <property type="match status" value="1"/>
</dbReference>
<evidence type="ECO:0000256" key="4">
    <source>
        <dbReference type="ARBA" id="ARBA00022833"/>
    </source>
</evidence>
<keyword evidence="4 6" id="KW-0862">Zinc</keyword>
<dbReference type="SUPFAM" id="SSF55486">
    <property type="entry name" value="Metalloproteases ('zincins'), catalytic domain"/>
    <property type="match status" value="1"/>
</dbReference>
<dbReference type="GO" id="GO:0006518">
    <property type="term" value="P:peptide metabolic process"/>
    <property type="evidence" value="ECO:0007669"/>
    <property type="project" value="TreeGrafter"/>
</dbReference>
<comment type="similarity">
    <text evidence="6">Belongs to the peptidase M3B family.</text>
</comment>
<dbReference type="NCBIfam" id="TIGR00181">
    <property type="entry name" value="pepF"/>
    <property type="match status" value="1"/>
</dbReference>
<evidence type="ECO:0000256" key="3">
    <source>
        <dbReference type="ARBA" id="ARBA00022801"/>
    </source>
</evidence>
<keyword evidence="2 6" id="KW-0479">Metal-binding</keyword>
<dbReference type="InterPro" id="IPR045090">
    <property type="entry name" value="Pept_M3A_M3B"/>
</dbReference>
<evidence type="ECO:0000313" key="10">
    <source>
        <dbReference type="Proteomes" id="UP000426444"/>
    </source>
</evidence>
<dbReference type="InterPro" id="IPR042088">
    <property type="entry name" value="OligoPept_F_C"/>
</dbReference>
<dbReference type="PANTHER" id="PTHR11804">
    <property type="entry name" value="PROTEASE M3 THIMET OLIGOPEPTIDASE-RELATED"/>
    <property type="match status" value="1"/>
</dbReference>
<sequence length="611" mass="70780">MSKAKTRKEIDEKYKWDIEDIYVNENLWEEDFNQVKELAQQIQSYKNTLKNSAEQLLEVLRLSDEIDRKTSKLFLYAKMRRDEDNTNDKYKTLFDRAEGLTVLAKSASAFIVPEILSISDEQLQKFLNDNDDLKIYSHFIDTITRQKEHILSPEEEKLMAMVAEIATSSSNIFTMLNNADIKFPVIKDEEGNDVELTKGNFGRFMESSDRRVRKDAFKALYSSYNKLFNTLGTTLSSSVKTNIFYSKARKYNSALEASLDQDNVTVDVYENLIKTVHNNLHHLHRYMNLRKKVLEVDELHIYDLYTPLVKEYKVKIPYEKAKEIVLAGLQPLGDDYLNILKQGLDSGWIDVYENVGKTSGAYSWGSYDTHPYILLNYDDKLNDVFTLAHELGHSLHSYYSNRNQPFVNSQYTIFVAEVASTVNELLLSDYMLKNSTDIKEKMNLINHYLEQFRGTVFRQTMFAEFEKLMHERAEKGEAITSELLSNIYNELNKFYFGPDVVIDDEVRIEWSRIPHFYSAFYVYKYATGFSAASAIKQKIIEGEPNILRDYINFLKAGGSDYPLNLLKNTGVDLTTPEPIELALEQFGNLVEELDEMFIKVDSAAKSNYKQA</sequence>
<dbReference type="GO" id="GO:0006508">
    <property type="term" value="P:proteolysis"/>
    <property type="evidence" value="ECO:0007669"/>
    <property type="project" value="UniProtKB-KW"/>
</dbReference>
<dbReference type="InterPro" id="IPR013647">
    <property type="entry name" value="OligopepF_N_dom"/>
</dbReference>
<organism evidence="9 10">
    <name type="scientific">Candidatus Syntrophocurvum alkaliphilum</name>
    <dbReference type="NCBI Taxonomy" id="2293317"/>
    <lineage>
        <taxon>Bacteria</taxon>
        <taxon>Bacillati</taxon>
        <taxon>Bacillota</taxon>
        <taxon>Clostridia</taxon>
        <taxon>Eubacteriales</taxon>
        <taxon>Syntrophomonadaceae</taxon>
        <taxon>Candidatus Syntrophocurvum</taxon>
    </lineage>
</organism>
<dbReference type="OrthoDB" id="9766487at2"/>
<feature type="domain" description="Oligopeptidase F N-terminal" evidence="8">
    <location>
        <begin position="114"/>
        <end position="183"/>
    </location>
</feature>
<dbReference type="Proteomes" id="UP000426444">
    <property type="component" value="Chromosome"/>
</dbReference>
<dbReference type="GO" id="GO:0004222">
    <property type="term" value="F:metalloendopeptidase activity"/>
    <property type="evidence" value="ECO:0007669"/>
    <property type="project" value="UniProtKB-UniRule"/>
</dbReference>
<evidence type="ECO:0000256" key="6">
    <source>
        <dbReference type="RuleBase" id="RU368091"/>
    </source>
</evidence>
<evidence type="ECO:0000256" key="1">
    <source>
        <dbReference type="ARBA" id="ARBA00022670"/>
    </source>
</evidence>
<dbReference type="RefSeq" id="WP_156203944.1">
    <property type="nucleotide sequence ID" value="NZ_CP046457.1"/>
</dbReference>
<dbReference type="InterPro" id="IPR004438">
    <property type="entry name" value="Peptidase_M3B"/>
</dbReference>
<dbReference type="GO" id="GO:0046872">
    <property type="term" value="F:metal ion binding"/>
    <property type="evidence" value="ECO:0007669"/>
    <property type="project" value="UniProtKB-UniRule"/>
</dbReference>
<keyword evidence="3 6" id="KW-0378">Hydrolase</keyword>
<dbReference type="Gene3D" id="1.20.140.70">
    <property type="entry name" value="Oligopeptidase f, N-terminal domain"/>
    <property type="match status" value="1"/>
</dbReference>
<keyword evidence="1 6" id="KW-0645">Protease</keyword>
<dbReference type="Pfam" id="PF01432">
    <property type="entry name" value="Peptidase_M3"/>
    <property type="match status" value="1"/>
</dbReference>
<protein>
    <recommendedName>
        <fullName evidence="6">Oligopeptidase F</fullName>
        <ecNumber evidence="6">3.4.24.-</ecNumber>
    </recommendedName>
</protein>
<dbReference type="Gene3D" id="1.10.1370.20">
    <property type="entry name" value="Oligoendopeptidase f, C-terminal domain"/>
    <property type="match status" value="1"/>
</dbReference>
<reference evidence="10" key="1">
    <citation type="journal article" date="2019" name="Microbiology">
        <title>Complete Genome Sequence of an Uncultured Bacterium of the Candidate Phylum Bipolaricaulota.</title>
        <authorList>
            <person name="Kadnikov V.V."/>
            <person name="Mardanov A.V."/>
            <person name="Beletsky A.V."/>
            <person name="Frank Y.A."/>
            <person name="Karnachuk O.V."/>
            <person name="Ravin N.V."/>
        </authorList>
    </citation>
    <scope>NUCLEOTIDE SEQUENCE [LARGE SCALE GENOMIC DNA]</scope>
</reference>
<evidence type="ECO:0000256" key="2">
    <source>
        <dbReference type="ARBA" id="ARBA00022723"/>
    </source>
</evidence>
<name>A0A6I6DKS5_9FIRM</name>